<feature type="transmembrane region" description="Helical" evidence="7">
    <location>
        <begin position="652"/>
        <end position="672"/>
    </location>
</feature>
<dbReference type="SUPFAM" id="SSF51261">
    <property type="entry name" value="Duplicated hybrid motif"/>
    <property type="match status" value="1"/>
</dbReference>
<dbReference type="Pfam" id="PF03734">
    <property type="entry name" value="YkuD"/>
    <property type="match status" value="1"/>
</dbReference>
<evidence type="ECO:0000259" key="8">
    <source>
        <dbReference type="PROSITE" id="PS52029"/>
    </source>
</evidence>
<keyword evidence="7" id="KW-0812">Transmembrane</keyword>
<evidence type="ECO:0000313" key="9">
    <source>
        <dbReference type="EMBL" id="OGE04452.1"/>
    </source>
</evidence>
<evidence type="ECO:0000256" key="1">
    <source>
        <dbReference type="ARBA" id="ARBA00004752"/>
    </source>
</evidence>
<keyword evidence="7" id="KW-0472">Membrane</keyword>
<feature type="transmembrane region" description="Helical" evidence="7">
    <location>
        <begin position="740"/>
        <end position="765"/>
    </location>
</feature>
<dbReference type="InterPro" id="IPR038063">
    <property type="entry name" value="Transpep_catalytic_dom"/>
</dbReference>
<dbReference type="STRING" id="1797727.A3B51_02855"/>
<keyword evidence="7" id="KW-1133">Transmembrane helix</keyword>
<keyword evidence="5 6" id="KW-0961">Cell wall biogenesis/degradation</keyword>
<dbReference type="InterPro" id="IPR016047">
    <property type="entry name" value="M23ase_b-sheet_dom"/>
</dbReference>
<dbReference type="GO" id="GO:0071555">
    <property type="term" value="P:cell wall organization"/>
    <property type="evidence" value="ECO:0007669"/>
    <property type="project" value="UniProtKB-UniRule"/>
</dbReference>
<dbReference type="InterPro" id="IPR005490">
    <property type="entry name" value="LD_TPept_cat_dom"/>
</dbReference>
<dbReference type="GO" id="GO:0008360">
    <property type="term" value="P:regulation of cell shape"/>
    <property type="evidence" value="ECO:0007669"/>
    <property type="project" value="UniProtKB-UniRule"/>
</dbReference>
<dbReference type="Proteomes" id="UP000176780">
    <property type="component" value="Unassembled WGS sequence"/>
</dbReference>
<proteinExistence type="predicted"/>
<feature type="transmembrane region" description="Helical" evidence="7">
    <location>
        <begin position="593"/>
        <end position="612"/>
    </location>
</feature>
<dbReference type="InterPro" id="IPR050570">
    <property type="entry name" value="Cell_wall_metabolism_enzyme"/>
</dbReference>
<dbReference type="GO" id="GO:0016740">
    <property type="term" value="F:transferase activity"/>
    <property type="evidence" value="ECO:0007669"/>
    <property type="project" value="UniProtKB-KW"/>
</dbReference>
<evidence type="ECO:0000256" key="5">
    <source>
        <dbReference type="ARBA" id="ARBA00023316"/>
    </source>
</evidence>
<dbReference type="PANTHER" id="PTHR21666">
    <property type="entry name" value="PEPTIDASE-RELATED"/>
    <property type="match status" value="1"/>
</dbReference>
<keyword evidence="3 6" id="KW-0133">Cell shape</keyword>
<feature type="transmembrane region" description="Helical" evidence="7">
    <location>
        <begin position="845"/>
        <end position="868"/>
    </location>
</feature>
<keyword evidence="4 6" id="KW-0573">Peptidoglycan synthesis</keyword>
<feature type="transmembrane region" description="Helical" evidence="7">
    <location>
        <begin position="818"/>
        <end position="839"/>
    </location>
</feature>
<dbReference type="PROSITE" id="PS52029">
    <property type="entry name" value="LD_TPASE"/>
    <property type="match status" value="1"/>
</dbReference>
<evidence type="ECO:0000256" key="6">
    <source>
        <dbReference type="PROSITE-ProRule" id="PRU01373"/>
    </source>
</evidence>
<organism evidence="9 10">
    <name type="scientific">Candidatus Curtissbacteria bacterium RIFCSPLOWO2_01_FULL_41_18</name>
    <dbReference type="NCBI Taxonomy" id="1797727"/>
    <lineage>
        <taxon>Bacteria</taxon>
        <taxon>Candidatus Curtissiibacteriota</taxon>
    </lineage>
</organism>
<evidence type="ECO:0000256" key="2">
    <source>
        <dbReference type="ARBA" id="ARBA00022679"/>
    </source>
</evidence>
<name>A0A1F5HJY0_9BACT</name>
<dbReference type="CDD" id="cd12797">
    <property type="entry name" value="M23_peptidase"/>
    <property type="match status" value="1"/>
</dbReference>
<feature type="domain" description="L,D-TPase catalytic" evidence="8">
    <location>
        <begin position="1095"/>
        <end position="1258"/>
    </location>
</feature>
<dbReference type="GO" id="GO:0009252">
    <property type="term" value="P:peptidoglycan biosynthetic process"/>
    <property type="evidence" value="ECO:0007669"/>
    <property type="project" value="UniProtKB-UniPathway"/>
</dbReference>
<feature type="active site" description="Proton donor/acceptor" evidence="6">
    <location>
        <position position="1214"/>
    </location>
</feature>
<sequence length="1262" mass="131497">MPVKAAEEIDRAAIAKAGAWALEYVLDPKRGAGKRFPTKEEVHAQFPDLKLTSIEQVENWVFQKVGSTNLESISHDPQKIEEVLKETKKQEGQEHKRETVLSPASLSKAASTTLVLEEIDTVLGKHKNQTAEMLTADLTPQVKSFITAIAPKGLSAQQVDQLTAQIAQEVSRETLENIPKVVDMSQAPDVIADSLVSTVLVEPALIPNPQKQNIGKLLEKAAPLASQIATTHQQDLEKVAVLSNISRISQLEKLSPQVQEVIDLKVSQTLKSQHPLATRTETAALSGNLKSYLQSYAQDFKDALAKESGAQIPSFAQFQKVQGEVHQKSSRLFSEQVAGNLGSQAKTLTSRVNLAQFPDELADALRLRPFTRDQLERLGLGSAQPKLNTFTKAAPGLANWGTGIALATNTNFQTQAYWTAMTASGHLPQQAKKLAAEAKGLEAELKLKGSLPYPKAKRYNVVQTQLGVIASAEKFKAKNPRRYQTFVSWHNSLPSRQRLGWVSATSQAVTDAYFGDQHLFVPRLALARHPNQFLANRTFGAMAHGLGNFTLGNLLSISLGSSRSAFGMGKGLIAKSTPQAIIASKAAGIMGRIAKVTGGVFLGFGIYFAMLGKAALTGFLMGAAIGFGVGAGAGAVIGFQIGVALAPFTFGLSIPFFTLAGAAIGGFVGGTIGGIAGGLIGYGMAAGSTTAVSTGVGAGVGGTVGTYVGATAGATAGTAVGTALATVFPPLAPLIPVFTLTGMAMGGVIGGYLGTLIGAGIGYAAGKVLSSITATIGAPATSAAAGATIGFVVGGPLGALIGAGIGYLLGGGWAQIKAFLTAAPSTSAVAFGGLMSTAASALSSVFGGIMAAGGGILGGLASAAGGLVGALSSIAIPSGLAAISVGSGVFGIIAVGTIVGITTAATFFNPEVEQQPGGIIAPGDASIGNWPTDGWVTQGPEGNTSHYRISNPSMDIANDIGTPVYSTINGFVDTVYYCAPNNSCDEGLGNYVVLRDAASTFTIWYGHLLANIAVSEGDVVTPDTKLGEMNETGNVFGSHLHWEFHNLALAPPNIPAAITPANCDTPEIPCSPPYVTRDPNFNARQYWFLLHRKTDVNATETEGLYLGIPGDPNNSELLKTYTVNTGIPFDDPTPLPQLVGMEYWLINGSITNPGGTMGPYFITLNIPFDDVSPLCNNPDPLNPNGCNGPVPYNECGPARNQQCYWTLGGNFGLHGTNGSSSRLTDSGSSGCIRHSDADITEIYNTIQSQINSGQIRYYVTDN</sequence>
<keyword evidence="2" id="KW-0808">Transferase</keyword>
<gene>
    <name evidence="9" type="ORF">A3B51_02855</name>
</gene>
<dbReference type="PANTHER" id="PTHR21666:SF270">
    <property type="entry name" value="MUREIN HYDROLASE ACTIVATOR ENVC"/>
    <property type="match status" value="1"/>
</dbReference>
<dbReference type="SUPFAM" id="SSF141523">
    <property type="entry name" value="L,D-transpeptidase catalytic domain-like"/>
    <property type="match status" value="1"/>
</dbReference>
<dbReference type="GO" id="GO:0004222">
    <property type="term" value="F:metalloendopeptidase activity"/>
    <property type="evidence" value="ECO:0007669"/>
    <property type="project" value="TreeGrafter"/>
</dbReference>
<reference evidence="9 10" key="1">
    <citation type="journal article" date="2016" name="Nat. Commun.">
        <title>Thousands of microbial genomes shed light on interconnected biogeochemical processes in an aquifer system.</title>
        <authorList>
            <person name="Anantharaman K."/>
            <person name="Brown C.T."/>
            <person name="Hug L.A."/>
            <person name="Sharon I."/>
            <person name="Castelle C.J."/>
            <person name="Probst A.J."/>
            <person name="Thomas B.C."/>
            <person name="Singh A."/>
            <person name="Wilkins M.J."/>
            <person name="Karaoz U."/>
            <person name="Brodie E.L."/>
            <person name="Williams K.H."/>
            <person name="Hubbard S.S."/>
            <person name="Banfield J.F."/>
        </authorList>
    </citation>
    <scope>NUCLEOTIDE SEQUENCE [LARGE SCALE GENOMIC DNA]</scope>
</reference>
<dbReference type="AlphaFoldDB" id="A0A1F5HJY0"/>
<dbReference type="Gene3D" id="2.70.70.10">
    <property type="entry name" value="Glucose Permease (Domain IIA)"/>
    <property type="match status" value="1"/>
</dbReference>
<dbReference type="Pfam" id="PF01551">
    <property type="entry name" value="Peptidase_M23"/>
    <property type="match status" value="1"/>
</dbReference>
<evidence type="ECO:0000256" key="7">
    <source>
        <dbReference type="SAM" id="Phobius"/>
    </source>
</evidence>
<feature type="transmembrane region" description="Helical" evidence="7">
    <location>
        <begin position="880"/>
        <end position="908"/>
    </location>
</feature>
<feature type="transmembrane region" description="Helical" evidence="7">
    <location>
        <begin position="785"/>
        <end position="809"/>
    </location>
</feature>
<accession>A0A1F5HJY0</accession>
<comment type="pathway">
    <text evidence="1 6">Cell wall biogenesis; peptidoglycan biosynthesis.</text>
</comment>
<feature type="transmembrane region" description="Helical" evidence="7">
    <location>
        <begin position="619"/>
        <end position="646"/>
    </location>
</feature>
<evidence type="ECO:0000313" key="10">
    <source>
        <dbReference type="Proteomes" id="UP000176780"/>
    </source>
</evidence>
<evidence type="ECO:0000256" key="4">
    <source>
        <dbReference type="ARBA" id="ARBA00022984"/>
    </source>
</evidence>
<dbReference type="UniPathway" id="UPA00219"/>
<dbReference type="Gene3D" id="2.40.440.10">
    <property type="entry name" value="L,D-transpeptidase catalytic domain-like"/>
    <property type="match status" value="1"/>
</dbReference>
<dbReference type="CDD" id="cd16913">
    <property type="entry name" value="YkuD_like"/>
    <property type="match status" value="1"/>
</dbReference>
<feature type="active site" description="Nucleophile" evidence="6">
    <location>
        <position position="1231"/>
    </location>
</feature>
<dbReference type="EMBL" id="MFBQ01000029">
    <property type="protein sequence ID" value="OGE04452.1"/>
    <property type="molecule type" value="Genomic_DNA"/>
</dbReference>
<protein>
    <recommendedName>
        <fullName evidence="8">L,D-TPase catalytic domain-containing protein</fullName>
    </recommendedName>
</protein>
<evidence type="ECO:0000256" key="3">
    <source>
        <dbReference type="ARBA" id="ARBA00022960"/>
    </source>
</evidence>
<dbReference type="InterPro" id="IPR011055">
    <property type="entry name" value="Dup_hybrid_motif"/>
</dbReference>
<comment type="caution">
    <text evidence="9">The sequence shown here is derived from an EMBL/GenBank/DDBJ whole genome shotgun (WGS) entry which is preliminary data.</text>
</comment>